<dbReference type="PANTHER" id="PTHR21496">
    <property type="entry name" value="FERREDOXIN-RELATED"/>
    <property type="match status" value="1"/>
</dbReference>
<feature type="domain" description="Rieske" evidence="7">
    <location>
        <begin position="4"/>
        <end position="99"/>
    </location>
</feature>
<protein>
    <submittedName>
        <fullName evidence="8">Nitrite reductase small subunit NirD</fullName>
    </submittedName>
</protein>
<evidence type="ECO:0000256" key="6">
    <source>
        <dbReference type="ARBA" id="ARBA00023063"/>
    </source>
</evidence>
<organism evidence="8 9">
    <name type="scientific">Ectobacillus funiculus</name>
    <dbReference type="NCBI Taxonomy" id="137993"/>
    <lineage>
        <taxon>Bacteria</taxon>
        <taxon>Bacillati</taxon>
        <taxon>Bacillota</taxon>
        <taxon>Bacilli</taxon>
        <taxon>Bacillales</taxon>
        <taxon>Bacillaceae</taxon>
        <taxon>Ectobacillus</taxon>
    </lineage>
</organism>
<dbReference type="EMBL" id="JBHMAF010000200">
    <property type="protein sequence ID" value="MFB9762736.1"/>
    <property type="molecule type" value="Genomic_DNA"/>
</dbReference>
<dbReference type="InterPro" id="IPR017941">
    <property type="entry name" value="Rieske_2Fe-2S"/>
</dbReference>
<keyword evidence="6" id="KW-0534">Nitrate assimilation</keyword>
<name>A0ABV5WQ48_9BACI</name>
<comment type="caution">
    <text evidence="8">The sequence shown here is derived from an EMBL/GenBank/DDBJ whole genome shotgun (WGS) entry which is preliminary data.</text>
</comment>
<reference evidence="8 9" key="1">
    <citation type="submission" date="2024-09" db="EMBL/GenBank/DDBJ databases">
        <authorList>
            <person name="Sun Q."/>
            <person name="Mori K."/>
        </authorList>
    </citation>
    <scope>NUCLEOTIDE SEQUENCE [LARGE SCALE GENOMIC DNA]</scope>
    <source>
        <strain evidence="8 9">JCM 11201</strain>
    </source>
</reference>
<dbReference type="NCBIfam" id="TIGR02378">
    <property type="entry name" value="nirD_assim_sml"/>
    <property type="match status" value="1"/>
</dbReference>
<keyword evidence="9" id="KW-1185">Reference proteome</keyword>
<dbReference type="Pfam" id="PF00355">
    <property type="entry name" value="Rieske"/>
    <property type="match status" value="1"/>
</dbReference>
<dbReference type="Proteomes" id="UP001589609">
    <property type="component" value="Unassembled WGS sequence"/>
</dbReference>
<dbReference type="InterPro" id="IPR012748">
    <property type="entry name" value="Rieske-like_NirD"/>
</dbReference>
<proteinExistence type="predicted"/>
<accession>A0ABV5WQ48</accession>
<dbReference type="PANTHER" id="PTHR21496:SF23">
    <property type="entry name" value="3-PHENYLPROPIONATE_CINNAMIC ACID DIOXYGENASE FERREDOXIN SUBUNIT"/>
    <property type="match status" value="1"/>
</dbReference>
<evidence type="ECO:0000256" key="2">
    <source>
        <dbReference type="ARBA" id="ARBA00022723"/>
    </source>
</evidence>
<dbReference type="Gene3D" id="2.102.10.10">
    <property type="entry name" value="Rieske [2Fe-2S] iron-sulphur domain"/>
    <property type="match status" value="1"/>
</dbReference>
<keyword evidence="4" id="KW-0408">Iron</keyword>
<dbReference type="CDD" id="cd03530">
    <property type="entry name" value="Rieske_NirD_small_Bacillus"/>
    <property type="match status" value="1"/>
</dbReference>
<gene>
    <name evidence="8" type="primary">nirD</name>
    <name evidence="8" type="ORF">ACFFMS_31425</name>
</gene>
<evidence type="ECO:0000256" key="5">
    <source>
        <dbReference type="ARBA" id="ARBA00023014"/>
    </source>
</evidence>
<keyword evidence="3" id="KW-0560">Oxidoreductase</keyword>
<dbReference type="SUPFAM" id="SSF50022">
    <property type="entry name" value="ISP domain"/>
    <property type="match status" value="1"/>
</dbReference>
<evidence type="ECO:0000259" key="7">
    <source>
        <dbReference type="PROSITE" id="PS51296"/>
    </source>
</evidence>
<keyword evidence="2" id="KW-0479">Metal-binding</keyword>
<evidence type="ECO:0000256" key="1">
    <source>
        <dbReference type="ARBA" id="ARBA00022714"/>
    </source>
</evidence>
<evidence type="ECO:0000256" key="3">
    <source>
        <dbReference type="ARBA" id="ARBA00023002"/>
    </source>
</evidence>
<dbReference type="RefSeq" id="WP_129729245.1">
    <property type="nucleotide sequence ID" value="NZ_JAPCYI010000001.1"/>
</dbReference>
<evidence type="ECO:0000256" key="4">
    <source>
        <dbReference type="ARBA" id="ARBA00023004"/>
    </source>
</evidence>
<evidence type="ECO:0000313" key="9">
    <source>
        <dbReference type="Proteomes" id="UP001589609"/>
    </source>
</evidence>
<sequence length="111" mass="12375">MKKVVVGKLSDIAEKSARTIQIGELEIALFRLSTGEIKAIENKCPHKAGKLSEGIICDHHVYCPLHDQKINLLDGLVQEPDEGCVETFKVEIDEKTEEIVLHVEEKKILAS</sequence>
<dbReference type="PROSITE" id="PS51296">
    <property type="entry name" value="RIESKE"/>
    <property type="match status" value="1"/>
</dbReference>
<keyword evidence="5" id="KW-0411">Iron-sulfur</keyword>
<dbReference type="InterPro" id="IPR036922">
    <property type="entry name" value="Rieske_2Fe-2S_sf"/>
</dbReference>
<evidence type="ECO:0000313" key="8">
    <source>
        <dbReference type="EMBL" id="MFB9762736.1"/>
    </source>
</evidence>
<keyword evidence="1" id="KW-0001">2Fe-2S</keyword>